<evidence type="ECO:0000313" key="3">
    <source>
        <dbReference type="Proteomes" id="UP000465306"/>
    </source>
</evidence>
<evidence type="ECO:0008006" key="5">
    <source>
        <dbReference type="Google" id="ProtNLM"/>
    </source>
</evidence>
<gene>
    <name evidence="2" type="ORF">I2456_16790</name>
    <name evidence="1" type="ORF">MKUB_54060</name>
</gene>
<dbReference type="KEGG" id="mku:I2456_16790"/>
<dbReference type="RefSeq" id="WP_085075173.1">
    <property type="nucleotide sequence ID" value="NZ_BLKU01000005.1"/>
</dbReference>
<evidence type="ECO:0000313" key="4">
    <source>
        <dbReference type="Proteomes" id="UP000663583"/>
    </source>
</evidence>
<name>A0AAX1J3Z1_9MYCO</name>
<proteinExistence type="predicted"/>
<dbReference type="EMBL" id="BLKU01000005">
    <property type="protein sequence ID" value="GFG67916.1"/>
    <property type="molecule type" value="Genomic_DNA"/>
</dbReference>
<keyword evidence="3" id="KW-1185">Reference proteome</keyword>
<organism evidence="2 4">
    <name type="scientific">Mycobacterium kubicae</name>
    <dbReference type="NCBI Taxonomy" id="120959"/>
    <lineage>
        <taxon>Bacteria</taxon>
        <taxon>Bacillati</taxon>
        <taxon>Actinomycetota</taxon>
        <taxon>Actinomycetes</taxon>
        <taxon>Mycobacteriales</taxon>
        <taxon>Mycobacteriaceae</taxon>
        <taxon>Mycobacterium</taxon>
        <taxon>Mycobacterium simiae complex</taxon>
    </lineage>
</organism>
<evidence type="ECO:0000313" key="2">
    <source>
        <dbReference type="EMBL" id="QPI36198.1"/>
    </source>
</evidence>
<protein>
    <recommendedName>
        <fullName evidence="5">DUF4062 domain-containing protein</fullName>
    </recommendedName>
</protein>
<dbReference type="AlphaFoldDB" id="A0AAX1J3Z1"/>
<dbReference type="Proteomes" id="UP000465306">
    <property type="component" value="Unassembled WGS sequence"/>
</dbReference>
<reference evidence="1" key="2">
    <citation type="submission" date="2020-02" db="EMBL/GenBank/DDBJ databases">
        <authorList>
            <person name="Matsumoto Y."/>
            <person name="Kinjo T."/>
            <person name="Motooka D."/>
            <person name="Nabeya D."/>
            <person name="Jung N."/>
            <person name="Uechi K."/>
            <person name="Horii T."/>
            <person name="Iida T."/>
            <person name="Fujita J."/>
            <person name="Nakamura S."/>
        </authorList>
    </citation>
    <scope>NUCLEOTIDE SEQUENCE</scope>
    <source>
        <strain evidence="1">JCM 13573</strain>
    </source>
</reference>
<sequence length="273" mass="30174">MIDAKGVLVMISAPGDTSEEVDAIKSALHGLNGARAERDGVIVLPQHWKSDAIPRMGSGGPQGIINEQIVDKADILVALFDSRLGQATTNAVSGTAEEIDRAIDQGKFVHVWFSNEDLPRNADLDQLAKLRAFRADLEKRGLLGEYANPQDLAYQVRAAVEHDIYEMDLTARPKPTAHKAAADHAMPRLRYDDGSKRVILENKSQTVKAEQLTLEVIEKGPFRLFYDGTPIDLPPLSEVSFPITLAWGANKIIIRVRWLENGEIQEETITLTF</sequence>
<accession>A0AAX1J3Z1</accession>
<dbReference type="Proteomes" id="UP000663583">
    <property type="component" value="Chromosome"/>
</dbReference>
<dbReference type="EMBL" id="CP065047">
    <property type="protein sequence ID" value="QPI36198.1"/>
    <property type="molecule type" value="Genomic_DNA"/>
</dbReference>
<evidence type="ECO:0000313" key="1">
    <source>
        <dbReference type="EMBL" id="GFG67916.1"/>
    </source>
</evidence>
<reference evidence="1 3" key="1">
    <citation type="journal article" date="2019" name="Emerg. Microbes Infect.">
        <title>Comprehensive subspecies identification of 175 nontuberculous mycobacteria species based on 7547 genomic profiles.</title>
        <authorList>
            <person name="Matsumoto Y."/>
            <person name="Kinjo T."/>
            <person name="Motooka D."/>
            <person name="Nabeya D."/>
            <person name="Jung N."/>
            <person name="Uechi K."/>
            <person name="Horii T."/>
            <person name="Iida T."/>
            <person name="Fujita J."/>
            <person name="Nakamura S."/>
        </authorList>
    </citation>
    <scope>NUCLEOTIDE SEQUENCE [LARGE SCALE GENOMIC DNA]</scope>
    <source>
        <strain evidence="1 3">JCM 13573</strain>
    </source>
</reference>
<reference evidence="2" key="3">
    <citation type="submission" date="2020-11" db="EMBL/GenBank/DDBJ databases">
        <title>Intraspecies plasmid and genomic variation of Mycobacterium kubicae revealed by the complete genome sequences of two clinical isolates.</title>
        <authorList>
            <person name="Hendrix J.R."/>
            <person name="Epperson L.E."/>
            <person name="Honda J.R."/>
            <person name="Strong M."/>
        </authorList>
    </citation>
    <scope>NUCLEOTIDE SEQUENCE</scope>
    <source>
        <strain evidence="2">JCM 13573</strain>
    </source>
</reference>